<dbReference type="STRING" id="1121959.SAMN02746009_01924"/>
<dbReference type="PANTHER" id="PTHR40254">
    <property type="entry name" value="BLR0577 PROTEIN"/>
    <property type="match status" value="1"/>
</dbReference>
<dbReference type="InterPro" id="IPR052189">
    <property type="entry name" value="L-asp_N-monooxygenase_NS-form"/>
</dbReference>
<evidence type="ECO:0000259" key="1">
    <source>
        <dbReference type="Pfam" id="PF13454"/>
    </source>
</evidence>
<keyword evidence="3" id="KW-1185">Reference proteome</keyword>
<feature type="domain" description="FAD-dependent urate hydroxylase HpyO/Asp monooxygenase CreE-like FAD/NAD(P)-binding" evidence="1">
    <location>
        <begin position="40"/>
        <end position="189"/>
    </location>
</feature>
<accession>A0A1M6WWT6</accession>
<dbReference type="Pfam" id="PF13454">
    <property type="entry name" value="NAD_binding_9"/>
    <property type="match status" value="1"/>
</dbReference>
<name>A0A1M6WWT6_9BACT</name>
<gene>
    <name evidence="2" type="ORF">SAMN02746009_01924</name>
</gene>
<dbReference type="InterPro" id="IPR036188">
    <property type="entry name" value="FAD/NAD-bd_sf"/>
</dbReference>
<dbReference type="PRINTS" id="PR00368">
    <property type="entry name" value="FADPNR"/>
</dbReference>
<dbReference type="OrthoDB" id="6309046at2"/>
<dbReference type="AlphaFoldDB" id="A0A1M6WWT6"/>
<sequence>MGRALQHRAGLLRTIFRPFFGPIRHHFHLSHLVQDKTITIVGGGFSGSMVALQLARLPGLLAGTVHIVEPRPVPGPGLAYTARRPEYLLNVRASSLSAFPDEPTHFADWLRRNELGGEHDFCSRQTYGRYLQELVAELLAGPAANGLSFQWHEQAAVAAAVGPTGQDAIIRVADGTELRSDAVVLALGNFPPASPAPPGSYSSHPNFHGNPWAPGALRNIGLDDEVLLIGTGLTAVDVLLGLRADGHRAPVTVVSRHQRWPVAHGPLQAAYPDFYAELRHLHTVLEVLDVVRRHARQQIAAGHDWRPVIDSLRPHLGRIWAAWPTSEQQRFLRHLASIWAVVRHRSPPQNDAIVRDMLATGQVRMHSGRVSDIQVEGEALVVHTRHRRSQQVLRTRHVISCTGPLLDYRRIQDSLVKSLREAGHLQPDSLGLGIQTNERGALLDAGQQASSVLFTLGPSRRPAYFESTAVPELRQQAAALAQTLSRLWQ</sequence>
<dbReference type="Gene3D" id="3.50.50.60">
    <property type="entry name" value="FAD/NAD(P)-binding domain"/>
    <property type="match status" value="1"/>
</dbReference>
<dbReference type="InterPro" id="IPR038732">
    <property type="entry name" value="HpyO/CreE_NAD-binding"/>
</dbReference>
<proteinExistence type="predicted"/>
<protein>
    <submittedName>
        <fullName evidence="2">Uncharacterized NAD(P)/FAD-binding protein YdhS</fullName>
    </submittedName>
</protein>
<dbReference type="EMBL" id="FRAS01000008">
    <property type="protein sequence ID" value="SHK98242.1"/>
    <property type="molecule type" value="Genomic_DNA"/>
</dbReference>
<dbReference type="SUPFAM" id="SSF51905">
    <property type="entry name" value="FAD/NAD(P)-binding domain"/>
    <property type="match status" value="2"/>
</dbReference>
<evidence type="ECO:0000313" key="2">
    <source>
        <dbReference type="EMBL" id="SHK98242.1"/>
    </source>
</evidence>
<dbReference type="PANTHER" id="PTHR40254:SF1">
    <property type="entry name" value="BLR0577 PROTEIN"/>
    <property type="match status" value="1"/>
</dbReference>
<organism evidence="2 3">
    <name type="scientific">Hymenobacter psychrotolerans DSM 18569</name>
    <dbReference type="NCBI Taxonomy" id="1121959"/>
    <lineage>
        <taxon>Bacteria</taxon>
        <taxon>Pseudomonadati</taxon>
        <taxon>Bacteroidota</taxon>
        <taxon>Cytophagia</taxon>
        <taxon>Cytophagales</taxon>
        <taxon>Hymenobacteraceae</taxon>
        <taxon>Hymenobacter</taxon>
    </lineage>
</organism>
<evidence type="ECO:0000313" key="3">
    <source>
        <dbReference type="Proteomes" id="UP000183947"/>
    </source>
</evidence>
<reference evidence="3" key="1">
    <citation type="submission" date="2016-11" db="EMBL/GenBank/DDBJ databases">
        <authorList>
            <person name="Varghese N."/>
            <person name="Submissions S."/>
        </authorList>
    </citation>
    <scope>NUCLEOTIDE SEQUENCE [LARGE SCALE GENOMIC DNA]</scope>
    <source>
        <strain evidence="3">DSM 18569</strain>
    </source>
</reference>
<dbReference type="Proteomes" id="UP000183947">
    <property type="component" value="Unassembled WGS sequence"/>
</dbReference>